<protein>
    <submittedName>
        <fullName evidence="1">Uncharacterized protein</fullName>
    </submittedName>
</protein>
<evidence type="ECO:0000313" key="2">
    <source>
        <dbReference type="Proteomes" id="UP000708208"/>
    </source>
</evidence>
<dbReference type="AlphaFoldDB" id="A0A8J2J4M0"/>
<accession>A0A8J2J4M0</accession>
<organism evidence="1 2">
    <name type="scientific">Allacma fusca</name>
    <dbReference type="NCBI Taxonomy" id="39272"/>
    <lineage>
        <taxon>Eukaryota</taxon>
        <taxon>Metazoa</taxon>
        <taxon>Ecdysozoa</taxon>
        <taxon>Arthropoda</taxon>
        <taxon>Hexapoda</taxon>
        <taxon>Collembola</taxon>
        <taxon>Symphypleona</taxon>
        <taxon>Sminthuridae</taxon>
        <taxon>Allacma</taxon>
    </lineage>
</organism>
<feature type="non-terminal residue" evidence="1">
    <location>
        <position position="1"/>
    </location>
</feature>
<gene>
    <name evidence="1" type="ORF">AFUS01_LOCUS2047</name>
</gene>
<name>A0A8J2J4M0_9HEXA</name>
<comment type="caution">
    <text evidence="1">The sequence shown here is derived from an EMBL/GenBank/DDBJ whole genome shotgun (WGS) entry which is preliminary data.</text>
</comment>
<evidence type="ECO:0000313" key="1">
    <source>
        <dbReference type="EMBL" id="CAG7670771.1"/>
    </source>
</evidence>
<dbReference type="EMBL" id="CAJVCH010011523">
    <property type="protein sequence ID" value="CAG7670771.1"/>
    <property type="molecule type" value="Genomic_DNA"/>
</dbReference>
<feature type="non-terminal residue" evidence="1">
    <location>
        <position position="93"/>
    </location>
</feature>
<reference evidence="1" key="1">
    <citation type="submission" date="2021-06" db="EMBL/GenBank/DDBJ databases">
        <authorList>
            <person name="Hodson N. C."/>
            <person name="Mongue J. A."/>
            <person name="Jaron S. K."/>
        </authorList>
    </citation>
    <scope>NUCLEOTIDE SEQUENCE</scope>
</reference>
<sequence length="93" mass="9815">FALTLPALVIAKSGANSLLENSINAENQAIQSTSRHLANIVYERKVAVTNFIENYRATEVLVTTLNAISSGLGPLAQTTSVVVISGSIVCSIR</sequence>
<proteinExistence type="predicted"/>
<dbReference type="Proteomes" id="UP000708208">
    <property type="component" value="Unassembled WGS sequence"/>
</dbReference>
<keyword evidence="2" id="KW-1185">Reference proteome</keyword>